<keyword evidence="3" id="KW-0540">Nuclease</keyword>
<dbReference type="PANTHER" id="PTHR38039">
    <property type="entry name" value="TOXIN YOEB"/>
    <property type="match status" value="1"/>
</dbReference>
<evidence type="ECO:0000256" key="2">
    <source>
        <dbReference type="ARBA" id="ARBA00022649"/>
    </source>
</evidence>
<dbReference type="InterPro" id="IPR035093">
    <property type="entry name" value="RelE/ParE_toxin_dom_sf"/>
</dbReference>
<dbReference type="Pfam" id="PF06769">
    <property type="entry name" value="YoeB_toxin"/>
    <property type="match status" value="1"/>
</dbReference>
<evidence type="ECO:0000256" key="4">
    <source>
        <dbReference type="ARBA" id="ARBA00022759"/>
    </source>
</evidence>
<dbReference type="HOGENOM" id="CLU_169492_2_0_11"/>
<dbReference type="KEGG" id="cjk:jk0894"/>
<proteinExistence type="inferred from homology"/>
<evidence type="ECO:0000256" key="6">
    <source>
        <dbReference type="ARBA" id="ARBA00030388"/>
    </source>
</evidence>
<keyword evidence="5" id="KW-0378">Hydrolase</keyword>
<dbReference type="PANTHER" id="PTHR38039:SF1">
    <property type="entry name" value="TOXIN YOEB"/>
    <property type="match status" value="1"/>
</dbReference>
<dbReference type="Gene3D" id="3.30.2310.20">
    <property type="entry name" value="RelE-like"/>
    <property type="match status" value="1"/>
</dbReference>
<dbReference type="InterPro" id="IPR009614">
    <property type="entry name" value="YoeB_toxin"/>
</dbReference>
<keyword evidence="9" id="KW-1185">Reference proteome</keyword>
<dbReference type="Proteomes" id="UP000000545">
    <property type="component" value="Chromosome"/>
</dbReference>
<protein>
    <recommendedName>
        <fullName evidence="7">Endoribonuclease YoeB</fullName>
    </recommendedName>
    <alternativeName>
        <fullName evidence="6">Putative mRNA interferase YoeB</fullName>
    </alternativeName>
</protein>
<comment type="similarity">
    <text evidence="1">Belongs to the YoeB family.</text>
</comment>
<evidence type="ECO:0000256" key="5">
    <source>
        <dbReference type="ARBA" id="ARBA00022801"/>
    </source>
</evidence>
<dbReference type="OrthoDB" id="9801102at2"/>
<accession>Q4JVU9</accession>
<gene>
    <name evidence="8" type="ordered locus">jk0894</name>
</gene>
<dbReference type="GO" id="GO:0006401">
    <property type="term" value="P:RNA catabolic process"/>
    <property type="evidence" value="ECO:0007669"/>
    <property type="project" value="InterPro"/>
</dbReference>
<name>Q4JVU9_CORJK</name>
<evidence type="ECO:0000313" key="9">
    <source>
        <dbReference type="Proteomes" id="UP000000545"/>
    </source>
</evidence>
<evidence type="ECO:0000313" key="8">
    <source>
        <dbReference type="EMBL" id="CAI37058.1"/>
    </source>
</evidence>
<dbReference type="SUPFAM" id="SSF143011">
    <property type="entry name" value="RelE-like"/>
    <property type="match status" value="1"/>
</dbReference>
<dbReference type="AlphaFoldDB" id="Q4JVU9"/>
<keyword evidence="4" id="KW-0255">Endonuclease</keyword>
<dbReference type="RefSeq" id="WP_011273484.1">
    <property type="nucleotide sequence ID" value="NC_007164.1"/>
</dbReference>
<dbReference type="GO" id="GO:0016787">
    <property type="term" value="F:hydrolase activity"/>
    <property type="evidence" value="ECO:0007669"/>
    <property type="project" value="UniProtKB-KW"/>
</dbReference>
<evidence type="ECO:0000256" key="1">
    <source>
        <dbReference type="ARBA" id="ARBA00008172"/>
    </source>
</evidence>
<dbReference type="STRING" id="306537.jk0894"/>
<evidence type="ECO:0000256" key="7">
    <source>
        <dbReference type="ARBA" id="ARBA00050056"/>
    </source>
</evidence>
<dbReference type="GO" id="GO:0004519">
    <property type="term" value="F:endonuclease activity"/>
    <property type="evidence" value="ECO:0007669"/>
    <property type="project" value="UniProtKB-KW"/>
</dbReference>
<dbReference type="EMBL" id="CR931997">
    <property type="protein sequence ID" value="CAI37058.1"/>
    <property type="molecule type" value="Genomic_DNA"/>
</dbReference>
<sequence length="60" mass="7029">MILVWDESAWEDYLWWQTADRRTPKRINRLIKDIARNGNQGIGKPEALETVRLGRFAADS</sequence>
<dbReference type="eggNOG" id="COG4115">
    <property type="taxonomic scope" value="Bacteria"/>
</dbReference>
<organism evidence="8 9">
    <name type="scientific">Corynebacterium jeikeium (strain K411)</name>
    <dbReference type="NCBI Taxonomy" id="306537"/>
    <lineage>
        <taxon>Bacteria</taxon>
        <taxon>Bacillati</taxon>
        <taxon>Actinomycetota</taxon>
        <taxon>Actinomycetes</taxon>
        <taxon>Mycobacteriales</taxon>
        <taxon>Corynebacteriaceae</taxon>
        <taxon>Corynebacterium</taxon>
    </lineage>
</organism>
<reference evidence="8 9" key="1">
    <citation type="journal article" date="2005" name="J. Bacteriol.">
        <title>Complete genome sequence and analysis of the multiresistant nosocomial pathogen Corynebacterium jeikeium K411, a lipid-requiring bacterium of the human skin flora.</title>
        <authorList>
            <person name="Tauch A."/>
            <person name="Kaiser O."/>
            <person name="Hain T."/>
            <person name="Goesmann A."/>
            <person name="Weisshaar B."/>
            <person name="Albersmeier A."/>
            <person name="Bekel T."/>
            <person name="Bischoff N."/>
            <person name="Brune I."/>
            <person name="Chakraborty T."/>
            <person name="Kalinowski J."/>
            <person name="Meyer F."/>
            <person name="Rupp O."/>
            <person name="Schneiker S."/>
            <person name="Viehoever P."/>
            <person name="Puehler A."/>
        </authorList>
    </citation>
    <scope>NUCLEOTIDE SEQUENCE [LARGE SCALE GENOMIC DNA]</scope>
    <source>
        <strain evidence="8 9">K411</strain>
    </source>
</reference>
<keyword evidence="2" id="KW-1277">Toxin-antitoxin system</keyword>
<evidence type="ECO:0000256" key="3">
    <source>
        <dbReference type="ARBA" id="ARBA00022722"/>
    </source>
</evidence>